<comment type="caution">
    <text evidence="3">The sequence shown here is derived from an EMBL/GenBank/DDBJ whole genome shotgun (WGS) entry which is preliminary data.</text>
</comment>
<feature type="transmembrane region" description="Helical" evidence="2">
    <location>
        <begin position="6"/>
        <end position="28"/>
    </location>
</feature>
<keyword evidence="2" id="KW-1133">Transmembrane helix</keyword>
<organism evidence="3 4">
    <name type="scientific">Leifsonia poae</name>
    <dbReference type="NCBI Taxonomy" id="110933"/>
    <lineage>
        <taxon>Bacteria</taxon>
        <taxon>Bacillati</taxon>
        <taxon>Actinomycetota</taxon>
        <taxon>Actinomycetes</taxon>
        <taxon>Micrococcales</taxon>
        <taxon>Microbacteriaceae</taxon>
        <taxon>Leifsonia</taxon>
    </lineage>
</organism>
<feature type="region of interest" description="Disordered" evidence="1">
    <location>
        <begin position="44"/>
        <end position="65"/>
    </location>
</feature>
<keyword evidence="2" id="KW-0812">Transmembrane</keyword>
<evidence type="ECO:0000313" key="3">
    <source>
        <dbReference type="EMBL" id="GLJ76571.1"/>
    </source>
</evidence>
<evidence type="ECO:0000256" key="2">
    <source>
        <dbReference type="SAM" id="Phobius"/>
    </source>
</evidence>
<dbReference type="RefSeq" id="WP_271177230.1">
    <property type="nucleotide sequence ID" value="NZ_BAAAJO010000008.1"/>
</dbReference>
<dbReference type="EMBL" id="BSEN01000009">
    <property type="protein sequence ID" value="GLJ76571.1"/>
    <property type="molecule type" value="Genomic_DNA"/>
</dbReference>
<feature type="transmembrane region" description="Helical" evidence="2">
    <location>
        <begin position="145"/>
        <end position="168"/>
    </location>
</feature>
<reference evidence="3" key="2">
    <citation type="submission" date="2023-01" db="EMBL/GenBank/DDBJ databases">
        <authorList>
            <person name="Sun Q."/>
            <person name="Evtushenko L."/>
        </authorList>
    </citation>
    <scope>NUCLEOTIDE SEQUENCE</scope>
    <source>
        <strain evidence="3">VKM Ac-1401</strain>
    </source>
</reference>
<keyword evidence="2" id="KW-0472">Membrane</keyword>
<dbReference type="Proteomes" id="UP001142372">
    <property type="component" value="Unassembled WGS sequence"/>
</dbReference>
<sequence length="171" mass="18295">METFFASFAVAIVGAIVSVAVTSLSAFARRSQLRRQVKQDASSQLFEDGSRSLPRGLQNAGGPGNWSLDKKITELSRLSERLSQLSSEVTDEFTIRLAEVNRLKAEAADAENIAAISRPALLSAQSLVRSELNEALRKDGRADRLFQVVVAFVSFAAGVGATLVIGAISGR</sequence>
<accession>A0A9W6HAJ5</accession>
<dbReference type="AlphaFoldDB" id="A0A9W6HAJ5"/>
<evidence type="ECO:0000256" key="1">
    <source>
        <dbReference type="SAM" id="MobiDB-lite"/>
    </source>
</evidence>
<evidence type="ECO:0000313" key="4">
    <source>
        <dbReference type="Proteomes" id="UP001142372"/>
    </source>
</evidence>
<gene>
    <name evidence="3" type="ORF">GCM10017584_21450</name>
</gene>
<reference evidence="3" key="1">
    <citation type="journal article" date="2014" name="Int. J. Syst. Evol. Microbiol.">
        <title>Complete genome sequence of Corynebacterium casei LMG S-19264T (=DSM 44701T), isolated from a smear-ripened cheese.</title>
        <authorList>
            <consortium name="US DOE Joint Genome Institute (JGI-PGF)"/>
            <person name="Walter F."/>
            <person name="Albersmeier A."/>
            <person name="Kalinowski J."/>
            <person name="Ruckert C."/>
        </authorList>
    </citation>
    <scope>NUCLEOTIDE SEQUENCE</scope>
    <source>
        <strain evidence="3">VKM Ac-1401</strain>
    </source>
</reference>
<keyword evidence="4" id="KW-1185">Reference proteome</keyword>
<proteinExistence type="predicted"/>
<name>A0A9W6HAJ5_9MICO</name>
<protein>
    <submittedName>
        <fullName evidence="3">Uncharacterized protein</fullName>
    </submittedName>
</protein>